<organism evidence="3">
    <name type="scientific">Serpula lacrymans var. lacrymans (strain S7.3)</name>
    <name type="common">Dry rot fungus</name>
    <dbReference type="NCBI Taxonomy" id="936435"/>
    <lineage>
        <taxon>Eukaryota</taxon>
        <taxon>Fungi</taxon>
        <taxon>Dikarya</taxon>
        <taxon>Basidiomycota</taxon>
        <taxon>Agaricomycotina</taxon>
        <taxon>Agaricomycetes</taxon>
        <taxon>Agaricomycetidae</taxon>
        <taxon>Boletales</taxon>
        <taxon>Coniophorineae</taxon>
        <taxon>Serpulaceae</taxon>
        <taxon>Serpula</taxon>
    </lineage>
</organism>
<accession>F8PWC9</accession>
<evidence type="ECO:0000313" key="3">
    <source>
        <dbReference type="Proteomes" id="UP000008063"/>
    </source>
</evidence>
<dbReference type="InParanoid" id="F8PWC9"/>
<sequence>MDRGPNLFTPMTAAAVGLGATMLAESTVHTVIPNTDHQRTPTHGTSSLYPVAASLIDADERNPDQATPRIETLPSIPDGFLFDSQFKQPHQVPLPETRAGSVVGSVFETRSVFDSKEVWKRSMLMRTDTAGEQSEQQDTKTAVMDEIGGRSNSEDASKAQGATNDKAQEAAAEKTEAKEEPASSSQSLPAQSGDGFATMSMPEPEIPHFAPAEPIDQPDAGPSRINEDYPDPDNRTPPPAFT</sequence>
<dbReference type="AlphaFoldDB" id="F8PWC9"/>
<feature type="compositionally biased region" description="Low complexity" evidence="1">
    <location>
        <begin position="182"/>
        <end position="192"/>
    </location>
</feature>
<evidence type="ECO:0000256" key="1">
    <source>
        <dbReference type="SAM" id="MobiDB-lite"/>
    </source>
</evidence>
<reference evidence="3" key="1">
    <citation type="journal article" date="2011" name="Science">
        <title>The plant cell wall-decomposing machinery underlies the functional diversity of forest fungi.</title>
        <authorList>
            <person name="Eastwood D.C."/>
            <person name="Floudas D."/>
            <person name="Binder M."/>
            <person name="Majcherczyk A."/>
            <person name="Schneider P."/>
            <person name="Aerts A."/>
            <person name="Asiegbu F.O."/>
            <person name="Baker S.E."/>
            <person name="Barry K."/>
            <person name="Bendiksby M."/>
            <person name="Blumentritt M."/>
            <person name="Coutinho P.M."/>
            <person name="Cullen D."/>
            <person name="de Vries R.P."/>
            <person name="Gathman A."/>
            <person name="Goodell B."/>
            <person name="Henrissat B."/>
            <person name="Ihrmark K."/>
            <person name="Kauserud H."/>
            <person name="Kohler A."/>
            <person name="LaButti K."/>
            <person name="Lapidus A."/>
            <person name="Lavin J.L."/>
            <person name="Lee Y.-H."/>
            <person name="Lindquist E."/>
            <person name="Lilly W."/>
            <person name="Lucas S."/>
            <person name="Morin E."/>
            <person name="Murat C."/>
            <person name="Oguiza J.A."/>
            <person name="Park J."/>
            <person name="Pisabarro A.G."/>
            <person name="Riley R."/>
            <person name="Rosling A."/>
            <person name="Salamov A."/>
            <person name="Schmidt O."/>
            <person name="Schmutz J."/>
            <person name="Skrede I."/>
            <person name="Stenlid J."/>
            <person name="Wiebenga A."/>
            <person name="Xie X."/>
            <person name="Kuees U."/>
            <person name="Hibbett D.S."/>
            <person name="Hoffmeister D."/>
            <person name="Hoegberg N."/>
            <person name="Martin F."/>
            <person name="Grigoriev I.V."/>
            <person name="Watkinson S.C."/>
        </authorList>
    </citation>
    <scope>NUCLEOTIDE SEQUENCE [LARGE SCALE GENOMIC DNA]</scope>
    <source>
        <strain evidence="3">strain S7.3</strain>
    </source>
</reference>
<name>F8PWC9_SERL3</name>
<evidence type="ECO:0000313" key="2">
    <source>
        <dbReference type="EMBL" id="EGN99934.1"/>
    </source>
</evidence>
<keyword evidence="3" id="KW-1185">Reference proteome</keyword>
<protein>
    <submittedName>
        <fullName evidence="2">Uncharacterized protein</fullName>
    </submittedName>
</protein>
<proteinExistence type="predicted"/>
<dbReference type="Proteomes" id="UP000008063">
    <property type="component" value="Unassembled WGS sequence"/>
</dbReference>
<dbReference type="HOGENOM" id="CLU_1149585_0_0_1"/>
<feature type="compositionally biased region" description="Basic and acidic residues" evidence="1">
    <location>
        <begin position="166"/>
        <end position="181"/>
    </location>
</feature>
<feature type="non-terminal residue" evidence="2">
    <location>
        <position position="242"/>
    </location>
</feature>
<feature type="region of interest" description="Disordered" evidence="1">
    <location>
        <begin position="149"/>
        <end position="242"/>
    </location>
</feature>
<dbReference type="EMBL" id="GL945479">
    <property type="protein sequence ID" value="EGN99934.1"/>
    <property type="molecule type" value="Genomic_DNA"/>
</dbReference>
<gene>
    <name evidence="2" type="ORF">SERLA73DRAFT_135486</name>
</gene>